<evidence type="ECO:0000313" key="2">
    <source>
        <dbReference type="Proteomes" id="UP000761380"/>
    </source>
</evidence>
<name>A0A927WT73_SELRU</name>
<gene>
    <name evidence="1" type="ORF">E7201_10015</name>
</gene>
<proteinExistence type="predicted"/>
<dbReference type="AlphaFoldDB" id="A0A927WT73"/>
<accession>A0A927WT73</accession>
<reference evidence="1" key="1">
    <citation type="submission" date="2019-04" db="EMBL/GenBank/DDBJ databases">
        <title>Evolution of Biomass-Degrading Anaerobic Consortia Revealed by Metagenomics.</title>
        <authorList>
            <person name="Peng X."/>
        </authorList>
    </citation>
    <scope>NUCLEOTIDE SEQUENCE</scope>
    <source>
        <strain evidence="1">SIG240</strain>
    </source>
</reference>
<dbReference type="Proteomes" id="UP000761380">
    <property type="component" value="Unassembled WGS sequence"/>
</dbReference>
<dbReference type="EMBL" id="SVBY01000088">
    <property type="protein sequence ID" value="MBE6093477.1"/>
    <property type="molecule type" value="Genomic_DNA"/>
</dbReference>
<sequence length="115" mass="12313">MSKSEMVEKVKELINAPSCCAELKAIGEAWLKAVGTPGEKAMSEKLIDELNADVQTIDEVIDLFSSAAGQNLVGVETAAQMVAHFKEVKAAGGKWCDCPACKIGRSILDNKEVLF</sequence>
<evidence type="ECO:0000313" key="1">
    <source>
        <dbReference type="EMBL" id="MBE6093477.1"/>
    </source>
</evidence>
<organism evidence="1 2">
    <name type="scientific">Selenomonas ruminantium</name>
    <dbReference type="NCBI Taxonomy" id="971"/>
    <lineage>
        <taxon>Bacteria</taxon>
        <taxon>Bacillati</taxon>
        <taxon>Bacillota</taxon>
        <taxon>Negativicutes</taxon>
        <taxon>Selenomonadales</taxon>
        <taxon>Selenomonadaceae</taxon>
        <taxon>Selenomonas</taxon>
    </lineage>
</organism>
<protein>
    <submittedName>
        <fullName evidence="1">Heat-shock protein Hsp90</fullName>
    </submittedName>
</protein>
<comment type="caution">
    <text evidence="1">The sequence shown here is derived from an EMBL/GenBank/DDBJ whole genome shotgun (WGS) entry which is preliminary data.</text>
</comment>